<name>A0A6A6PPJ1_9PEZI</name>
<dbReference type="InterPro" id="IPR015943">
    <property type="entry name" value="WD40/YVTN_repeat-like_dom_sf"/>
</dbReference>
<dbReference type="AlphaFoldDB" id="A0A6A6PPJ1"/>
<dbReference type="EMBL" id="MU001637">
    <property type="protein sequence ID" value="KAF2481835.1"/>
    <property type="molecule type" value="Genomic_DNA"/>
</dbReference>
<sequence length="595" mass="64285">MATEPRVWKRDRKLRLSYEVSHRIHCSSIYPIAAPNGSTVLLYGHEKGLRIVWRGGRRVREQPPKSSRGRANGLGRSEHAMMIDGDQDEYEGEEDEQDSDCPYPTITQDVDIEVGAAVLRIAVPSFPSLPFSPLLDLTKSHMFVALAYSNGMNTLFKIPLAPPASYDRAVWVEKVIEEVALSSDGSIANDLAIKILPVDGEPRAEAQDRLIAGQVLVASTAKAVNIWRLGLKADPTAKLETSTDPIARLALTGRKVSFHPSSGIAQLSITDTSGAVRIFELPALGTSTQRPSSRTSITSAHAVHGTERRWVTSYLTPFFSPDGTASLARRKKILDAKWILGGRAIFALLHDGEWGIWSSTSTAVSNKNVDEDFAIHGFLGTSSTAEVADAGKQKKAGSKLAPMTPNTRKAKAENLFSGSPRTPGTASTGGISIAYTAHRSGQVDESLVLWYDGAIYSIPSVQAFWQRSTNNSSGSGFGSLYAPGLTHITDIDLMNEHITSISQFASSAAQTSSLGQMNTQRDLLISAEHRFIIAQNLAPPTSSRPLFSAPAPTELPPPARDQLMLDAGELDLGGMNRMLEHMANDAKTKRVGFAS</sequence>
<keyword evidence="3" id="KW-1185">Reference proteome</keyword>
<gene>
    <name evidence="2" type="ORF">BDY17DRAFT_282489</name>
</gene>
<dbReference type="Proteomes" id="UP000799767">
    <property type="component" value="Unassembled WGS sequence"/>
</dbReference>
<organism evidence="2 3">
    <name type="scientific">Neohortaea acidophila</name>
    <dbReference type="NCBI Taxonomy" id="245834"/>
    <lineage>
        <taxon>Eukaryota</taxon>
        <taxon>Fungi</taxon>
        <taxon>Dikarya</taxon>
        <taxon>Ascomycota</taxon>
        <taxon>Pezizomycotina</taxon>
        <taxon>Dothideomycetes</taxon>
        <taxon>Dothideomycetidae</taxon>
        <taxon>Mycosphaerellales</taxon>
        <taxon>Teratosphaeriaceae</taxon>
        <taxon>Neohortaea</taxon>
    </lineage>
</organism>
<reference evidence="2" key="1">
    <citation type="journal article" date="2020" name="Stud. Mycol.">
        <title>101 Dothideomycetes genomes: a test case for predicting lifestyles and emergence of pathogens.</title>
        <authorList>
            <person name="Haridas S."/>
            <person name="Albert R."/>
            <person name="Binder M."/>
            <person name="Bloem J."/>
            <person name="Labutti K."/>
            <person name="Salamov A."/>
            <person name="Andreopoulos B."/>
            <person name="Baker S."/>
            <person name="Barry K."/>
            <person name="Bills G."/>
            <person name="Bluhm B."/>
            <person name="Cannon C."/>
            <person name="Castanera R."/>
            <person name="Culley D."/>
            <person name="Daum C."/>
            <person name="Ezra D."/>
            <person name="Gonzalez J."/>
            <person name="Henrissat B."/>
            <person name="Kuo A."/>
            <person name="Liang C."/>
            <person name="Lipzen A."/>
            <person name="Lutzoni F."/>
            <person name="Magnuson J."/>
            <person name="Mondo S."/>
            <person name="Nolan M."/>
            <person name="Ohm R."/>
            <person name="Pangilinan J."/>
            <person name="Park H.-J."/>
            <person name="Ramirez L."/>
            <person name="Alfaro M."/>
            <person name="Sun H."/>
            <person name="Tritt A."/>
            <person name="Yoshinaga Y."/>
            <person name="Zwiers L.-H."/>
            <person name="Turgeon B."/>
            <person name="Goodwin S."/>
            <person name="Spatafora J."/>
            <person name="Crous P."/>
            <person name="Grigoriev I."/>
        </authorList>
    </citation>
    <scope>NUCLEOTIDE SEQUENCE</scope>
    <source>
        <strain evidence="2">CBS 113389</strain>
    </source>
</reference>
<dbReference type="GeneID" id="54473071"/>
<dbReference type="Gene3D" id="2.130.10.10">
    <property type="entry name" value="YVTN repeat-like/Quinoprotein amine dehydrogenase"/>
    <property type="match status" value="1"/>
</dbReference>
<protein>
    <recommendedName>
        <fullName evidence="4">Nucleoporin NUP37</fullName>
    </recommendedName>
</protein>
<evidence type="ECO:0000313" key="2">
    <source>
        <dbReference type="EMBL" id="KAF2481835.1"/>
    </source>
</evidence>
<dbReference type="OrthoDB" id="5323870at2759"/>
<dbReference type="RefSeq" id="XP_033588405.1">
    <property type="nucleotide sequence ID" value="XM_033732069.1"/>
</dbReference>
<evidence type="ECO:0000256" key="1">
    <source>
        <dbReference type="SAM" id="MobiDB-lite"/>
    </source>
</evidence>
<accession>A0A6A6PPJ1</accession>
<feature type="region of interest" description="Disordered" evidence="1">
    <location>
        <begin position="55"/>
        <end position="79"/>
    </location>
</feature>
<evidence type="ECO:0000313" key="3">
    <source>
        <dbReference type="Proteomes" id="UP000799767"/>
    </source>
</evidence>
<proteinExistence type="predicted"/>
<evidence type="ECO:0008006" key="4">
    <source>
        <dbReference type="Google" id="ProtNLM"/>
    </source>
</evidence>